<dbReference type="RefSeq" id="WP_379741188.1">
    <property type="nucleotide sequence ID" value="NZ_JBHSGW010000025.1"/>
</dbReference>
<comment type="caution">
    <text evidence="2">The sequence shown here is derived from an EMBL/GenBank/DDBJ whole genome shotgun (WGS) entry which is preliminary data.</text>
</comment>
<proteinExistence type="predicted"/>
<evidence type="ECO:0000313" key="2">
    <source>
        <dbReference type="EMBL" id="MFC4740232.1"/>
    </source>
</evidence>
<name>A0ABV9P3Q4_9FLAO</name>
<evidence type="ECO:0000256" key="1">
    <source>
        <dbReference type="SAM" id="SignalP"/>
    </source>
</evidence>
<keyword evidence="3" id="KW-1185">Reference proteome</keyword>
<evidence type="ECO:0000313" key="3">
    <source>
        <dbReference type="Proteomes" id="UP001595885"/>
    </source>
</evidence>
<keyword evidence="1" id="KW-0732">Signal</keyword>
<feature type="signal peptide" evidence="1">
    <location>
        <begin position="1"/>
        <end position="17"/>
    </location>
</feature>
<reference evidence="3" key="1">
    <citation type="journal article" date="2019" name="Int. J. Syst. Evol. Microbiol.">
        <title>The Global Catalogue of Microorganisms (GCM) 10K type strain sequencing project: providing services to taxonomists for standard genome sequencing and annotation.</title>
        <authorList>
            <consortium name="The Broad Institute Genomics Platform"/>
            <consortium name="The Broad Institute Genome Sequencing Center for Infectious Disease"/>
            <person name="Wu L."/>
            <person name="Ma J."/>
        </authorList>
    </citation>
    <scope>NUCLEOTIDE SEQUENCE [LARGE SCALE GENOMIC DNA]</scope>
    <source>
        <strain evidence="3">CCUG 50349</strain>
    </source>
</reference>
<gene>
    <name evidence="2" type="ORF">ACFO3U_09535</name>
</gene>
<dbReference type="Proteomes" id="UP001595885">
    <property type="component" value="Unassembled WGS sequence"/>
</dbReference>
<dbReference type="EMBL" id="JBHSGW010000025">
    <property type="protein sequence ID" value="MFC4740232.1"/>
    <property type="molecule type" value="Genomic_DNA"/>
</dbReference>
<protein>
    <submittedName>
        <fullName evidence="2">Uncharacterized protein</fullName>
    </submittedName>
</protein>
<organism evidence="2 3">
    <name type="scientific">Flavobacterium ponti</name>
    <dbReference type="NCBI Taxonomy" id="665133"/>
    <lineage>
        <taxon>Bacteria</taxon>
        <taxon>Pseudomonadati</taxon>
        <taxon>Bacteroidota</taxon>
        <taxon>Flavobacteriia</taxon>
        <taxon>Flavobacteriales</taxon>
        <taxon>Flavobacteriaceae</taxon>
        <taxon>Flavobacterium</taxon>
    </lineage>
</organism>
<accession>A0ABV9P3Q4</accession>
<sequence>MKKIKFLFVFFPICVLAQVGISTTSPTATLEIATSDTETMPPFEIESRSTTPTGTSDGQMAVIDSMLFLYSVAKNKWLSLETIPLTFTNYFQTGNSSYSYGYITTTNSINVGIKLPYDGTIVAITFQQFYNSNASNKNIEIRRNFTQISTVDVIHTFTLTGITYNNNNVNIDFNSGDYLSLYCVNDGVPGSLSSPVATLFVKWRKDNP</sequence>
<feature type="chain" id="PRO_5045102440" evidence="1">
    <location>
        <begin position="18"/>
        <end position="208"/>
    </location>
</feature>